<name>A0AAV4NUV3_CAEEX</name>
<reference evidence="1 2" key="1">
    <citation type="submission" date="2021-06" db="EMBL/GenBank/DDBJ databases">
        <title>Caerostris extrusa draft genome.</title>
        <authorList>
            <person name="Kono N."/>
            <person name="Arakawa K."/>
        </authorList>
    </citation>
    <scope>NUCLEOTIDE SEQUENCE [LARGE SCALE GENOMIC DNA]</scope>
</reference>
<evidence type="ECO:0000313" key="2">
    <source>
        <dbReference type="Proteomes" id="UP001054945"/>
    </source>
</evidence>
<sequence length="79" mass="8804">MCITGLSPDGNFKKKILENIPWNKKHEIAFHKLKGTLVNANSLYPSVRNISYIIHSDASQVSSLSISTLPGKDLPNLIW</sequence>
<gene>
    <name evidence="1" type="ORF">CEXT_219881</name>
</gene>
<dbReference type="AlphaFoldDB" id="A0AAV4NUV3"/>
<evidence type="ECO:0000313" key="1">
    <source>
        <dbReference type="EMBL" id="GIX88513.1"/>
    </source>
</evidence>
<proteinExistence type="predicted"/>
<accession>A0AAV4NUV3</accession>
<comment type="caution">
    <text evidence="1">The sequence shown here is derived from an EMBL/GenBank/DDBJ whole genome shotgun (WGS) entry which is preliminary data.</text>
</comment>
<organism evidence="1 2">
    <name type="scientific">Caerostris extrusa</name>
    <name type="common">Bark spider</name>
    <name type="synonym">Caerostris bankana</name>
    <dbReference type="NCBI Taxonomy" id="172846"/>
    <lineage>
        <taxon>Eukaryota</taxon>
        <taxon>Metazoa</taxon>
        <taxon>Ecdysozoa</taxon>
        <taxon>Arthropoda</taxon>
        <taxon>Chelicerata</taxon>
        <taxon>Arachnida</taxon>
        <taxon>Araneae</taxon>
        <taxon>Araneomorphae</taxon>
        <taxon>Entelegynae</taxon>
        <taxon>Araneoidea</taxon>
        <taxon>Araneidae</taxon>
        <taxon>Caerostris</taxon>
    </lineage>
</organism>
<dbReference type="Proteomes" id="UP001054945">
    <property type="component" value="Unassembled WGS sequence"/>
</dbReference>
<protein>
    <submittedName>
        <fullName evidence="1">Uncharacterized protein</fullName>
    </submittedName>
</protein>
<dbReference type="EMBL" id="BPLR01021328">
    <property type="protein sequence ID" value="GIX88513.1"/>
    <property type="molecule type" value="Genomic_DNA"/>
</dbReference>
<keyword evidence="2" id="KW-1185">Reference proteome</keyword>